<name>A0A7J4XEI2_9BACE</name>
<dbReference type="GO" id="GO:0000156">
    <property type="term" value="F:phosphorelay response regulator activity"/>
    <property type="evidence" value="ECO:0007669"/>
    <property type="project" value="InterPro"/>
</dbReference>
<evidence type="ECO:0000313" key="5">
    <source>
        <dbReference type="Proteomes" id="UP000422221"/>
    </source>
</evidence>
<sequence>MRKINCIAIDDEPIALFIIKQFCDRKGGMEITTFCDPRIGLEEIIRTKPDLVFLDIEMNGLNGLDVAKALPVECTLIFTTAHAKYALDGFNLDAVDFLHKPIAYKRFERAVEKAMLHIGGLTEPWNEAMQENIVVKQDYTSITVPISDIFYIEAMENYSKIFRICGENIISRLNIKALHGMLPKNYFLRVHRSFLIPLNKVSQFSKQEIHLQGLERTIPVGRSYAKYIYEVLSQNKRK</sequence>
<dbReference type="GO" id="GO:0003677">
    <property type="term" value="F:DNA binding"/>
    <property type="evidence" value="ECO:0007669"/>
    <property type="project" value="InterPro"/>
</dbReference>
<gene>
    <name evidence="4" type="ORF">F3F73_18790</name>
</gene>
<dbReference type="SMART" id="SM00448">
    <property type="entry name" value="REC"/>
    <property type="match status" value="1"/>
</dbReference>
<dbReference type="PANTHER" id="PTHR37299">
    <property type="entry name" value="TRANSCRIPTIONAL REGULATOR-RELATED"/>
    <property type="match status" value="1"/>
</dbReference>
<dbReference type="Pfam" id="PF04397">
    <property type="entry name" value="LytTR"/>
    <property type="match status" value="1"/>
</dbReference>
<dbReference type="PROSITE" id="PS50930">
    <property type="entry name" value="HTH_LYTTR"/>
    <property type="match status" value="1"/>
</dbReference>
<dbReference type="InterPro" id="IPR001789">
    <property type="entry name" value="Sig_transdc_resp-reg_receiver"/>
</dbReference>
<dbReference type="InterPro" id="IPR046947">
    <property type="entry name" value="LytR-like"/>
</dbReference>
<dbReference type="InterPro" id="IPR011006">
    <property type="entry name" value="CheY-like_superfamily"/>
</dbReference>
<dbReference type="InterPro" id="IPR007492">
    <property type="entry name" value="LytTR_DNA-bd_dom"/>
</dbReference>
<dbReference type="GeneID" id="93116277"/>
<dbReference type="Gene3D" id="3.40.50.2300">
    <property type="match status" value="1"/>
</dbReference>
<evidence type="ECO:0000256" key="1">
    <source>
        <dbReference type="PROSITE-ProRule" id="PRU00169"/>
    </source>
</evidence>
<dbReference type="SMART" id="SM00850">
    <property type="entry name" value="LytTR"/>
    <property type="match status" value="1"/>
</dbReference>
<protein>
    <submittedName>
        <fullName evidence="4">Response regulator transcription factor</fullName>
    </submittedName>
</protein>
<feature type="modified residue" description="4-aspartylphosphate" evidence="1">
    <location>
        <position position="55"/>
    </location>
</feature>
<dbReference type="Gene3D" id="2.40.50.1020">
    <property type="entry name" value="LytTr DNA-binding domain"/>
    <property type="match status" value="1"/>
</dbReference>
<feature type="domain" description="Response regulatory" evidence="2">
    <location>
        <begin position="5"/>
        <end position="115"/>
    </location>
</feature>
<accession>A0A7J4XEI2</accession>
<evidence type="ECO:0000259" key="2">
    <source>
        <dbReference type="PROSITE" id="PS50110"/>
    </source>
</evidence>
<dbReference type="Pfam" id="PF00072">
    <property type="entry name" value="Response_reg"/>
    <property type="match status" value="1"/>
</dbReference>
<dbReference type="RefSeq" id="WP_005924560.1">
    <property type="nucleotide sequence ID" value="NZ_CABKSE010000001.1"/>
</dbReference>
<reference evidence="4 5" key="1">
    <citation type="journal article" date="2019" name="Nat. Med.">
        <title>A library of human gut bacterial isolates paired with longitudinal multiomics data enables mechanistic microbiome research.</title>
        <authorList>
            <person name="Poyet M."/>
            <person name="Groussin M."/>
            <person name="Gibbons S.M."/>
            <person name="Avila-Pacheco J."/>
            <person name="Jiang X."/>
            <person name="Kearney S.M."/>
            <person name="Perrotta A.R."/>
            <person name="Berdy B."/>
            <person name="Zhao S."/>
            <person name="Lieberman T.D."/>
            <person name="Swanson P.K."/>
            <person name="Smith M."/>
            <person name="Roesemann S."/>
            <person name="Alexander J.E."/>
            <person name="Rich S.A."/>
            <person name="Livny J."/>
            <person name="Vlamakis H."/>
            <person name="Clish C."/>
            <person name="Bullock K."/>
            <person name="Deik A."/>
            <person name="Scott J."/>
            <person name="Pierce K.A."/>
            <person name="Xavier R.J."/>
            <person name="Alm E.J."/>
        </authorList>
    </citation>
    <scope>NUCLEOTIDE SEQUENCE [LARGE SCALE GENOMIC DNA]</scope>
    <source>
        <strain evidence="4 5">BIOML-A10</strain>
    </source>
</reference>
<keyword evidence="1" id="KW-0597">Phosphoprotein</keyword>
<evidence type="ECO:0000313" key="4">
    <source>
        <dbReference type="EMBL" id="KAA3759917.1"/>
    </source>
</evidence>
<organism evidence="4 5">
    <name type="scientific">Bacteroides salyersiae</name>
    <dbReference type="NCBI Taxonomy" id="291644"/>
    <lineage>
        <taxon>Bacteria</taxon>
        <taxon>Pseudomonadati</taxon>
        <taxon>Bacteroidota</taxon>
        <taxon>Bacteroidia</taxon>
        <taxon>Bacteroidales</taxon>
        <taxon>Bacteroidaceae</taxon>
        <taxon>Bacteroides</taxon>
    </lineage>
</organism>
<dbReference type="PANTHER" id="PTHR37299:SF1">
    <property type="entry name" value="STAGE 0 SPORULATION PROTEIN A HOMOLOG"/>
    <property type="match status" value="1"/>
</dbReference>
<dbReference type="AlphaFoldDB" id="A0A7J4XEI2"/>
<dbReference type="Proteomes" id="UP000422221">
    <property type="component" value="Unassembled WGS sequence"/>
</dbReference>
<dbReference type="PROSITE" id="PS50110">
    <property type="entry name" value="RESPONSE_REGULATORY"/>
    <property type="match status" value="1"/>
</dbReference>
<feature type="domain" description="HTH LytTR-type" evidence="3">
    <location>
        <begin position="133"/>
        <end position="234"/>
    </location>
</feature>
<comment type="caution">
    <text evidence="4">The sequence shown here is derived from an EMBL/GenBank/DDBJ whole genome shotgun (WGS) entry which is preliminary data.</text>
</comment>
<evidence type="ECO:0000259" key="3">
    <source>
        <dbReference type="PROSITE" id="PS50930"/>
    </source>
</evidence>
<dbReference type="EMBL" id="VWMK01000021">
    <property type="protein sequence ID" value="KAA3759917.1"/>
    <property type="molecule type" value="Genomic_DNA"/>
</dbReference>
<dbReference type="SUPFAM" id="SSF52172">
    <property type="entry name" value="CheY-like"/>
    <property type="match status" value="1"/>
</dbReference>
<proteinExistence type="predicted"/>